<dbReference type="Pfam" id="PF11306">
    <property type="entry name" value="DUF3108"/>
    <property type="match status" value="1"/>
</dbReference>
<evidence type="ECO:0000313" key="2">
    <source>
        <dbReference type="Proteomes" id="UP000184164"/>
    </source>
</evidence>
<accession>A0A1M5BJ57</accession>
<reference evidence="1 2" key="1">
    <citation type="submission" date="2016-11" db="EMBL/GenBank/DDBJ databases">
        <authorList>
            <person name="Jaros S."/>
            <person name="Januszkiewicz K."/>
            <person name="Wedrychowicz H."/>
        </authorList>
    </citation>
    <scope>NUCLEOTIDE SEQUENCE [LARGE SCALE GENOMIC DNA]</scope>
    <source>
        <strain evidence="1 2">DSM 26910</strain>
    </source>
</reference>
<keyword evidence="2" id="KW-1185">Reference proteome</keyword>
<sequence length="244" mass="27706">MKKLGAIIIVLLVFALPSQAKKEKIIFNLKFGFIKGGEAELVISDTVFNNGRAIHYYLQGRTTGITDKLFGVNDIYETTVNAESRLPLKSIRNIKEGKYRWYNETLYYHDIDSINSQKSGWKSAPDNLVDIVSVFFYFIHNHLIDNLEPGRSTTLPTFHADKIENVTVTYFGDSEIKTDLGKIDCYVLVPSVNKGKLLNRSDGLKFFISKKTNLPVLLEFDMRVGALRAELKQYEIDGKAQKAQ</sequence>
<evidence type="ECO:0008006" key="3">
    <source>
        <dbReference type="Google" id="ProtNLM"/>
    </source>
</evidence>
<dbReference type="EMBL" id="FQUM01000005">
    <property type="protein sequence ID" value="SHF42459.1"/>
    <property type="molecule type" value="Genomic_DNA"/>
</dbReference>
<proteinExistence type="predicted"/>
<dbReference type="OrthoDB" id="9808473at2"/>
<name>A0A1M5BJ57_9BACT</name>
<organism evidence="1 2">
    <name type="scientific">Mariniphaga anaerophila</name>
    <dbReference type="NCBI Taxonomy" id="1484053"/>
    <lineage>
        <taxon>Bacteria</taxon>
        <taxon>Pseudomonadati</taxon>
        <taxon>Bacteroidota</taxon>
        <taxon>Bacteroidia</taxon>
        <taxon>Marinilabiliales</taxon>
        <taxon>Prolixibacteraceae</taxon>
        <taxon>Mariniphaga</taxon>
    </lineage>
</organism>
<dbReference type="AlphaFoldDB" id="A0A1M5BJ57"/>
<evidence type="ECO:0000313" key="1">
    <source>
        <dbReference type="EMBL" id="SHF42459.1"/>
    </source>
</evidence>
<dbReference type="RefSeq" id="WP_073002017.1">
    <property type="nucleotide sequence ID" value="NZ_FQUM01000005.1"/>
</dbReference>
<dbReference type="InterPro" id="IPR021457">
    <property type="entry name" value="DUF3108"/>
</dbReference>
<dbReference type="Proteomes" id="UP000184164">
    <property type="component" value="Unassembled WGS sequence"/>
</dbReference>
<dbReference type="STRING" id="1484053.SAMN05444274_105169"/>
<gene>
    <name evidence="1" type="ORF">SAMN05444274_105169</name>
</gene>
<protein>
    <recommendedName>
        <fullName evidence="3">DUF3108 domain-containing protein</fullName>
    </recommendedName>
</protein>